<dbReference type="SUPFAM" id="SSF48008">
    <property type="entry name" value="GntR ligand-binding domain-like"/>
    <property type="match status" value="1"/>
</dbReference>
<feature type="compositionally biased region" description="Polar residues" evidence="4">
    <location>
        <begin position="11"/>
        <end position="21"/>
    </location>
</feature>
<reference evidence="6 7" key="1">
    <citation type="submission" date="2019-11" db="EMBL/GenBank/DDBJ databases">
        <title>Type strains purchased from KCTC, JCM and DSMZ.</title>
        <authorList>
            <person name="Lu H."/>
        </authorList>
    </citation>
    <scope>NUCLEOTIDE SEQUENCE [LARGE SCALE GENOMIC DNA]</scope>
    <source>
        <strain evidence="6 7">JCM 31587</strain>
    </source>
</reference>
<dbReference type="InterPro" id="IPR008920">
    <property type="entry name" value="TF_FadR/GntR_C"/>
</dbReference>
<dbReference type="Pfam" id="PF00392">
    <property type="entry name" value="GntR"/>
    <property type="match status" value="1"/>
</dbReference>
<dbReference type="SMART" id="SM00345">
    <property type="entry name" value="HTH_GNTR"/>
    <property type="match status" value="1"/>
</dbReference>
<dbReference type="PRINTS" id="PR00035">
    <property type="entry name" value="HTHGNTR"/>
</dbReference>
<keyword evidence="2" id="KW-0238">DNA-binding</keyword>
<keyword evidence="3" id="KW-0804">Transcription</keyword>
<dbReference type="SUPFAM" id="SSF46785">
    <property type="entry name" value="Winged helix' DNA-binding domain"/>
    <property type="match status" value="1"/>
</dbReference>
<organism evidence="6 7">
    <name type="scientific">Massilia eburnea</name>
    <dbReference type="NCBI Taxonomy" id="1776165"/>
    <lineage>
        <taxon>Bacteria</taxon>
        <taxon>Pseudomonadati</taxon>
        <taxon>Pseudomonadota</taxon>
        <taxon>Betaproteobacteria</taxon>
        <taxon>Burkholderiales</taxon>
        <taxon>Oxalobacteraceae</taxon>
        <taxon>Telluria group</taxon>
        <taxon>Massilia</taxon>
    </lineage>
</organism>
<comment type="caution">
    <text evidence="6">The sequence shown here is derived from an EMBL/GenBank/DDBJ whole genome shotgun (WGS) entry which is preliminary data.</text>
</comment>
<protein>
    <submittedName>
        <fullName evidence="6">FCD domain-containing protein</fullName>
    </submittedName>
</protein>
<dbReference type="Pfam" id="PF07729">
    <property type="entry name" value="FCD"/>
    <property type="match status" value="1"/>
</dbReference>
<dbReference type="SMART" id="SM00895">
    <property type="entry name" value="FCD"/>
    <property type="match status" value="1"/>
</dbReference>
<evidence type="ECO:0000256" key="3">
    <source>
        <dbReference type="ARBA" id="ARBA00023163"/>
    </source>
</evidence>
<dbReference type="InterPro" id="IPR011711">
    <property type="entry name" value="GntR_C"/>
</dbReference>
<evidence type="ECO:0000313" key="7">
    <source>
        <dbReference type="Proteomes" id="UP000472320"/>
    </source>
</evidence>
<evidence type="ECO:0000313" key="6">
    <source>
        <dbReference type="EMBL" id="MTW10452.1"/>
    </source>
</evidence>
<evidence type="ECO:0000259" key="5">
    <source>
        <dbReference type="PROSITE" id="PS50949"/>
    </source>
</evidence>
<dbReference type="PROSITE" id="PS50949">
    <property type="entry name" value="HTH_GNTR"/>
    <property type="match status" value="1"/>
</dbReference>
<name>A0A6L6QDK3_9BURK</name>
<dbReference type="InterPro" id="IPR036388">
    <property type="entry name" value="WH-like_DNA-bd_sf"/>
</dbReference>
<evidence type="ECO:0000256" key="4">
    <source>
        <dbReference type="SAM" id="MobiDB-lite"/>
    </source>
</evidence>
<feature type="region of interest" description="Disordered" evidence="4">
    <location>
        <begin position="1"/>
        <end position="37"/>
    </location>
</feature>
<accession>A0A6L6QDK3</accession>
<proteinExistence type="predicted"/>
<dbReference type="GO" id="GO:0003700">
    <property type="term" value="F:DNA-binding transcription factor activity"/>
    <property type="evidence" value="ECO:0007669"/>
    <property type="project" value="InterPro"/>
</dbReference>
<dbReference type="CDD" id="cd07377">
    <property type="entry name" value="WHTH_GntR"/>
    <property type="match status" value="1"/>
</dbReference>
<dbReference type="OrthoDB" id="5296437at2"/>
<dbReference type="AlphaFoldDB" id="A0A6L6QDK3"/>
<dbReference type="GO" id="GO:0003677">
    <property type="term" value="F:DNA binding"/>
    <property type="evidence" value="ECO:0007669"/>
    <property type="project" value="UniProtKB-KW"/>
</dbReference>
<sequence>MLFSCEIGQTKLKSGDQSPSESGRRMTKKTAATEPHPAEQRLYRVVAAKIQDLIRAENIKPGTRLPAERELSVKLNVSRASLREALIALELSGIVEVRGGSGVYVSEQANSPSDVTEGGPGPFEVLAARRLIESEVAAIAAKMATDSAIDAILRAAAEMEQHHADRASNEAADRNFHLAIARATGNTALVGVVETLWNQRGSMWHKLKEHFQTEDLRQNTLNDHRNIVAAIAAHDAAGARQAMRAHLERVTKTFSRG</sequence>
<dbReference type="InterPro" id="IPR036390">
    <property type="entry name" value="WH_DNA-bd_sf"/>
</dbReference>
<dbReference type="Proteomes" id="UP000472320">
    <property type="component" value="Unassembled WGS sequence"/>
</dbReference>
<dbReference type="InterPro" id="IPR000524">
    <property type="entry name" value="Tscrpt_reg_HTH_GntR"/>
</dbReference>
<dbReference type="PANTHER" id="PTHR43537">
    <property type="entry name" value="TRANSCRIPTIONAL REGULATOR, GNTR FAMILY"/>
    <property type="match status" value="1"/>
</dbReference>
<dbReference type="Gene3D" id="1.20.120.530">
    <property type="entry name" value="GntR ligand-binding domain-like"/>
    <property type="match status" value="1"/>
</dbReference>
<evidence type="ECO:0000256" key="2">
    <source>
        <dbReference type="ARBA" id="ARBA00023125"/>
    </source>
</evidence>
<dbReference type="Gene3D" id="1.10.10.10">
    <property type="entry name" value="Winged helix-like DNA-binding domain superfamily/Winged helix DNA-binding domain"/>
    <property type="match status" value="1"/>
</dbReference>
<keyword evidence="1" id="KW-0805">Transcription regulation</keyword>
<dbReference type="EMBL" id="WNKX01000004">
    <property type="protein sequence ID" value="MTW10452.1"/>
    <property type="molecule type" value="Genomic_DNA"/>
</dbReference>
<evidence type="ECO:0000256" key="1">
    <source>
        <dbReference type="ARBA" id="ARBA00023015"/>
    </source>
</evidence>
<dbReference type="PANTHER" id="PTHR43537:SF5">
    <property type="entry name" value="UXU OPERON TRANSCRIPTIONAL REGULATOR"/>
    <property type="match status" value="1"/>
</dbReference>
<gene>
    <name evidence="6" type="ORF">GM658_07530</name>
</gene>
<feature type="domain" description="HTH gntR-type" evidence="5">
    <location>
        <begin position="40"/>
        <end position="108"/>
    </location>
</feature>
<keyword evidence="7" id="KW-1185">Reference proteome</keyword>